<dbReference type="Proteomes" id="UP000095149">
    <property type="component" value="Unassembled WGS sequence"/>
</dbReference>
<evidence type="ECO:0000256" key="6">
    <source>
        <dbReference type="ARBA" id="ARBA00023053"/>
    </source>
</evidence>
<keyword evidence="7" id="KW-0406">Ion transport</keyword>
<dbReference type="InterPro" id="IPR001680">
    <property type="entry name" value="WD40_rpt"/>
</dbReference>
<feature type="region of interest" description="Disordered" evidence="10">
    <location>
        <begin position="599"/>
        <end position="674"/>
    </location>
</feature>
<keyword evidence="3" id="KW-0050">Antiport</keyword>
<dbReference type="PANTHER" id="PTHR43562:SF3">
    <property type="entry name" value="SODIUM ION_PROTON EXCHANGER (EUROFUNG)"/>
    <property type="match status" value="1"/>
</dbReference>
<dbReference type="SMART" id="SM00320">
    <property type="entry name" value="WD40"/>
    <property type="match status" value="3"/>
</dbReference>
<dbReference type="InterPro" id="IPR015943">
    <property type="entry name" value="WD40/YVTN_repeat-like_dom_sf"/>
</dbReference>
<evidence type="ECO:0000256" key="5">
    <source>
        <dbReference type="ARBA" id="ARBA00022989"/>
    </source>
</evidence>
<feature type="compositionally biased region" description="Polar residues" evidence="10">
    <location>
        <begin position="664"/>
        <end position="674"/>
    </location>
</feature>
<protein>
    <recommendedName>
        <fullName evidence="12">C2H2-type domain-containing protein</fullName>
    </recommendedName>
</protein>
<dbReference type="Pfam" id="PF21719">
    <property type="entry name" value="MIOS_a-sol"/>
    <property type="match status" value="1"/>
</dbReference>
<evidence type="ECO:0000256" key="11">
    <source>
        <dbReference type="SAM" id="Phobius"/>
    </source>
</evidence>
<dbReference type="Gene3D" id="2.130.10.10">
    <property type="entry name" value="YVTN repeat-like/Quinoprotein amine dehydrogenase"/>
    <property type="match status" value="1"/>
</dbReference>
<feature type="transmembrane region" description="Helical" evidence="11">
    <location>
        <begin position="1081"/>
        <end position="1106"/>
    </location>
</feature>
<feature type="transmembrane region" description="Helical" evidence="11">
    <location>
        <begin position="1175"/>
        <end position="1194"/>
    </location>
</feature>
<comment type="subcellular location">
    <subcellularLocation>
        <location evidence="1">Membrane</location>
        <topology evidence="1">Multi-pass membrane protein</topology>
    </subcellularLocation>
</comment>
<feature type="transmembrane region" description="Helical" evidence="11">
    <location>
        <begin position="1214"/>
        <end position="1233"/>
    </location>
</feature>
<feature type="transmembrane region" description="Helical" evidence="11">
    <location>
        <begin position="1054"/>
        <end position="1075"/>
    </location>
</feature>
<evidence type="ECO:0000256" key="2">
    <source>
        <dbReference type="ARBA" id="ARBA00022448"/>
    </source>
</evidence>
<feature type="transmembrane region" description="Helical" evidence="11">
    <location>
        <begin position="1029"/>
        <end position="1047"/>
    </location>
</feature>
<feature type="transmembrane region" description="Helical" evidence="11">
    <location>
        <begin position="1254"/>
        <end position="1273"/>
    </location>
</feature>
<feature type="compositionally biased region" description="Basic and acidic residues" evidence="10">
    <location>
        <begin position="606"/>
        <end position="623"/>
    </location>
</feature>
<dbReference type="GO" id="GO:0006814">
    <property type="term" value="P:sodium ion transport"/>
    <property type="evidence" value="ECO:0007669"/>
    <property type="project" value="UniProtKB-KW"/>
</dbReference>
<keyword evidence="8 11" id="KW-0472">Membrane</keyword>
<evidence type="ECO:0000256" key="3">
    <source>
        <dbReference type="ARBA" id="ARBA00022449"/>
    </source>
</evidence>
<dbReference type="GO" id="GO:1902600">
    <property type="term" value="P:proton transmembrane transport"/>
    <property type="evidence" value="ECO:0007669"/>
    <property type="project" value="InterPro"/>
</dbReference>
<evidence type="ECO:0000313" key="13">
    <source>
        <dbReference type="EMBL" id="ODN96296.1"/>
    </source>
</evidence>
<feature type="compositionally biased region" description="Polar residues" evidence="10">
    <location>
        <begin position="996"/>
        <end position="1006"/>
    </location>
</feature>
<feature type="region of interest" description="Disordered" evidence="10">
    <location>
        <begin position="164"/>
        <end position="186"/>
    </location>
</feature>
<dbReference type="PROSITE" id="PS00028">
    <property type="entry name" value="ZINC_FINGER_C2H2_1"/>
    <property type="match status" value="1"/>
</dbReference>
<feature type="compositionally biased region" description="Low complexity" evidence="10">
    <location>
        <begin position="633"/>
        <end position="648"/>
    </location>
</feature>
<organism evidence="13 14">
    <name type="scientific">Cryptococcus amylolentus CBS 6273</name>
    <dbReference type="NCBI Taxonomy" id="1296118"/>
    <lineage>
        <taxon>Eukaryota</taxon>
        <taxon>Fungi</taxon>
        <taxon>Dikarya</taxon>
        <taxon>Basidiomycota</taxon>
        <taxon>Agaricomycotina</taxon>
        <taxon>Tremellomycetes</taxon>
        <taxon>Tremellales</taxon>
        <taxon>Cryptococcaceae</taxon>
        <taxon>Cryptococcus</taxon>
    </lineage>
</organism>
<comment type="caution">
    <text evidence="13">The sequence shown here is derived from an EMBL/GenBank/DDBJ whole genome shotgun (WGS) entry which is preliminary data.</text>
</comment>
<dbReference type="Pfam" id="PF21720">
    <property type="entry name" value="MIOS_WD40"/>
    <property type="match status" value="1"/>
</dbReference>
<gene>
    <name evidence="13" type="ORF">I350_08316</name>
</gene>
<dbReference type="Pfam" id="PF00999">
    <property type="entry name" value="Na_H_Exchanger"/>
    <property type="match status" value="2"/>
</dbReference>
<sequence length="1544" mass="168287">MATDFRRMAISDPHGSIPPRFIVGGQVSQMVSGDIKMYEWRREEAKMGMVGLQTEVGQIKTLAWSPSPVHKHLIATGLATGKTLLINLSPSTLSLPVQPANSPSTVATLTVKHNRPIAALSFSHIDPNYLATGLDRHRSDSSLLIWDIHDSILASKLEPDGDTWTRPEPYLKSTTTTKPTSSEPRPIQAYCPSESIQAVSWIPSSPYSLLASSSNKAIRLFDLRDPTPRENAAPGTAGSVAQWSSRAVHFLTPNSKYEHSFASYEAPPAGGNSTVRLWDTRRPGAEISGWEMPGNVCGMSWLDGGRLGVGSKEGGVRVWDVVRGKREEGENIKEWVTLGGMRQIVKPRQNLHSFAFTPTAQKGSPDVMYVLRDGTISIGPVGQAPLLTSSSQGDIAITSSALILINPDIPSTSPTAQSFPVAEKKDKDEKDEPIYRRNKFQLAPERITAILAERSRSRSASPSFIGKASYSQDPLSRSIVSEFERDKERDYYEADGEVINERDEIVGGYEGWRKVLSGDVSVVMRRRAGEGYGLDDLLLNAAVASRHPGKFKLAGVWEFIEHLTRTMTPSLSSSSAYNLTHQGIYPIWTSLGTQDISPAPLSPHSLNERLSLDNRGRPEKEGKFPFLSGGDGSRSASMSRTSSHTGSGIFTPKETRERKASDRPTGTTSYLSPPSQEYLSAIASLNATRSTLHDTSLHPGIVRASVGGERTDLRKLILTLCGENGDGWDGGRRGRGKGEVERLVKQGERSKAAFRAFFKGDEEGTVSILMTSEDQNDNLLGSTIAGFMAQSASARGSEYFNSHWRNLVRRVDDPHIRAILSRIGGDDWESVLEEENIALLDRMAVAVQHLDDYEFSTFLRGRMNRFTRSASLHMLPLAGLAPPALSLLSRFLARTGDIQTTTLLSAFFPPGKMTEAEKHMRERWREAYRSMLDGWGMWGERCAFDVKWGELQRALGGEEEGENRMGACPVCNNPMPKDTESRLHRKNALHSHTEPSESGSYTPSSLAQRRLPRIDMPADFAYEEPSTSALLIFSTYIWLLNLARWIVQRYTGAGLLGEIAIGMVFGSPLAEWLQIDWQDTMVLVGYIGLLAIVLEGGITTSLPLLVPLIPISFAIAVTGVVVTFGLSFILMPAFSFAPLAAFSTGSAMSSTSLGTTLAVLAGTKGIGFDLRQTKVGVALVGAAVADDVSAFVFSEIIKIVGEGSGGIGGKIGRTVGVTLGLGVVLIPLSIWVFRPLITSRWALKQLDKTGQLGSIILVLLTAVGMVAAAGYAGTSPLYGIYVGGLILSYISESAPRDNRESELELDPLPRTITYATTNTAGPLIDSPALARTMSRASPNLYRAQTHPGTLGYHFASLPAPNRARSRAESSNANHPLDFAGAYNAFLFPIVEYILLPLFFGSIGYSIPFVRLWRGEIIWKGVIYAILMLISKMACGLWMFWPSKSKGGMLAQEKGLPVTENELRGEWGWRDRVPAVLLLGSAMVARGEIGLLISQIARHTNTPLITEDEFLIAIWAIVLNTIIGPLAVSATLKRFKLKVVAGGWE</sequence>
<keyword evidence="6" id="KW-0915">Sodium</keyword>
<keyword evidence="5 11" id="KW-1133">Transmembrane helix</keyword>
<reference evidence="13 14" key="1">
    <citation type="submission" date="2016-06" db="EMBL/GenBank/DDBJ databases">
        <title>Evolution of pathogenesis and genome organization in the Tremellales.</title>
        <authorList>
            <person name="Cuomo C."/>
            <person name="Litvintseva A."/>
            <person name="Heitman J."/>
            <person name="Chen Y."/>
            <person name="Sun S."/>
            <person name="Springer D."/>
            <person name="Dromer F."/>
            <person name="Young S."/>
            <person name="Zeng Q."/>
            <person name="Chapman S."/>
            <person name="Gujja S."/>
            <person name="Saif S."/>
            <person name="Birren B."/>
        </authorList>
    </citation>
    <scope>NUCLEOTIDE SEQUENCE [LARGE SCALE GENOMIC DNA]</scope>
    <source>
        <strain evidence="13 14">CBS 6273</strain>
    </source>
</reference>
<dbReference type="InterPro" id="IPR038770">
    <property type="entry name" value="Na+/solute_symporter_sf"/>
</dbReference>
<dbReference type="GO" id="GO:0016020">
    <property type="term" value="C:membrane"/>
    <property type="evidence" value="ECO:0007669"/>
    <property type="project" value="UniProtKB-SubCell"/>
</dbReference>
<keyword evidence="9" id="KW-0739">Sodium transport</keyword>
<feature type="compositionally biased region" description="Basic and acidic residues" evidence="10">
    <location>
        <begin position="653"/>
        <end position="662"/>
    </location>
</feature>
<dbReference type="PANTHER" id="PTHR43562">
    <property type="entry name" value="NAPA-TYPE SODIUM/HYDROGEN ANTIPORTER"/>
    <property type="match status" value="1"/>
</dbReference>
<feature type="transmembrane region" description="Helical" evidence="11">
    <location>
        <begin position="1140"/>
        <end position="1163"/>
    </location>
</feature>
<dbReference type="EMBL" id="MEKH01000015">
    <property type="protein sequence ID" value="ODN96296.1"/>
    <property type="molecule type" value="Genomic_DNA"/>
</dbReference>
<dbReference type="OrthoDB" id="341486at2759"/>
<evidence type="ECO:0000256" key="7">
    <source>
        <dbReference type="ARBA" id="ARBA00023065"/>
    </source>
</evidence>
<evidence type="ECO:0000256" key="8">
    <source>
        <dbReference type="ARBA" id="ARBA00023136"/>
    </source>
</evidence>
<feature type="transmembrane region" description="Helical" evidence="11">
    <location>
        <begin position="1385"/>
        <end position="1409"/>
    </location>
</feature>
<feature type="region of interest" description="Disordered" evidence="10">
    <location>
        <begin position="413"/>
        <end position="434"/>
    </location>
</feature>
<evidence type="ECO:0000256" key="1">
    <source>
        <dbReference type="ARBA" id="ARBA00004141"/>
    </source>
</evidence>
<dbReference type="InterPro" id="IPR049092">
    <property type="entry name" value="MIOS_a-sol"/>
</dbReference>
<keyword evidence="2" id="KW-0813">Transport</keyword>
<dbReference type="Gene3D" id="1.20.1530.20">
    <property type="match status" value="2"/>
</dbReference>
<feature type="compositionally biased region" description="Low complexity" evidence="10">
    <location>
        <begin position="172"/>
        <end position="182"/>
    </location>
</feature>
<proteinExistence type="predicted"/>
<feature type="domain" description="C2H2-type" evidence="12">
    <location>
        <begin position="968"/>
        <end position="990"/>
    </location>
</feature>
<evidence type="ECO:0000313" key="14">
    <source>
        <dbReference type="Proteomes" id="UP000095149"/>
    </source>
</evidence>
<feature type="transmembrane region" description="Helical" evidence="11">
    <location>
        <begin position="1509"/>
        <end position="1527"/>
    </location>
</feature>
<evidence type="ECO:0000259" key="12">
    <source>
        <dbReference type="PROSITE" id="PS00028"/>
    </source>
</evidence>
<evidence type="ECO:0000256" key="4">
    <source>
        <dbReference type="ARBA" id="ARBA00022692"/>
    </source>
</evidence>
<accession>A0A1E3J876</accession>
<evidence type="ECO:0000256" key="10">
    <source>
        <dbReference type="SAM" id="MobiDB-lite"/>
    </source>
</evidence>
<feature type="compositionally biased region" description="Basic and acidic residues" evidence="10">
    <location>
        <begin position="422"/>
        <end position="434"/>
    </location>
</feature>
<feature type="region of interest" description="Disordered" evidence="10">
    <location>
        <begin position="974"/>
        <end position="1006"/>
    </location>
</feature>
<keyword evidence="4 11" id="KW-0812">Transmembrane</keyword>
<dbReference type="InterPro" id="IPR036322">
    <property type="entry name" value="WD40_repeat_dom_sf"/>
</dbReference>
<dbReference type="SUPFAM" id="SSF50978">
    <property type="entry name" value="WD40 repeat-like"/>
    <property type="match status" value="1"/>
</dbReference>
<dbReference type="InterPro" id="IPR006153">
    <property type="entry name" value="Cation/H_exchanger_TM"/>
</dbReference>
<dbReference type="InterPro" id="IPR013087">
    <property type="entry name" value="Znf_C2H2_type"/>
</dbReference>
<dbReference type="GO" id="GO:0015297">
    <property type="term" value="F:antiporter activity"/>
    <property type="evidence" value="ECO:0007669"/>
    <property type="project" value="UniProtKB-KW"/>
</dbReference>
<name>A0A1E3J876_9TREE</name>
<evidence type="ECO:0000256" key="9">
    <source>
        <dbReference type="ARBA" id="ARBA00023201"/>
    </source>
</evidence>
<feature type="transmembrane region" description="Helical" evidence="11">
    <location>
        <begin position="1421"/>
        <end position="1440"/>
    </location>
</feature>
<feature type="transmembrane region" description="Helical" evidence="11">
    <location>
        <begin position="1113"/>
        <end position="1134"/>
    </location>
</feature>